<dbReference type="InterPro" id="IPR006680">
    <property type="entry name" value="Amidohydro-rel"/>
</dbReference>
<dbReference type="PANTHER" id="PTHR35563:SF2">
    <property type="entry name" value="BARREL METAL-DEPENDENT HYDROLASE, PUTATIVE (AFU_ORTHOLOGUE AFUA_1G16240)-RELATED"/>
    <property type="match status" value="1"/>
</dbReference>
<feature type="chain" id="PRO_5021974722" evidence="1">
    <location>
        <begin position="25"/>
        <end position="308"/>
    </location>
</feature>
<organism evidence="3 4">
    <name type="scientific">Tautonia plasticadhaerens</name>
    <dbReference type="NCBI Taxonomy" id="2527974"/>
    <lineage>
        <taxon>Bacteria</taxon>
        <taxon>Pseudomonadati</taxon>
        <taxon>Planctomycetota</taxon>
        <taxon>Planctomycetia</taxon>
        <taxon>Isosphaerales</taxon>
        <taxon>Isosphaeraceae</taxon>
        <taxon>Tautonia</taxon>
    </lineage>
</organism>
<reference evidence="3 4" key="1">
    <citation type="submission" date="2019-02" db="EMBL/GenBank/DDBJ databases">
        <title>Deep-cultivation of Planctomycetes and their phenomic and genomic characterization uncovers novel biology.</title>
        <authorList>
            <person name="Wiegand S."/>
            <person name="Jogler M."/>
            <person name="Boedeker C."/>
            <person name="Pinto D."/>
            <person name="Vollmers J."/>
            <person name="Rivas-Marin E."/>
            <person name="Kohn T."/>
            <person name="Peeters S.H."/>
            <person name="Heuer A."/>
            <person name="Rast P."/>
            <person name="Oberbeckmann S."/>
            <person name="Bunk B."/>
            <person name="Jeske O."/>
            <person name="Meyerdierks A."/>
            <person name="Storesund J.E."/>
            <person name="Kallscheuer N."/>
            <person name="Luecker S."/>
            <person name="Lage O.M."/>
            <person name="Pohl T."/>
            <person name="Merkel B.J."/>
            <person name="Hornburger P."/>
            <person name="Mueller R.-W."/>
            <person name="Bruemmer F."/>
            <person name="Labrenz M."/>
            <person name="Spormann A.M."/>
            <person name="Op den Camp H."/>
            <person name="Overmann J."/>
            <person name="Amann R."/>
            <person name="Jetten M.S.M."/>
            <person name="Mascher T."/>
            <person name="Medema M.H."/>
            <person name="Devos D.P."/>
            <person name="Kaster A.-K."/>
            <person name="Ovreas L."/>
            <person name="Rohde M."/>
            <person name="Galperin M.Y."/>
            <person name="Jogler C."/>
        </authorList>
    </citation>
    <scope>NUCLEOTIDE SEQUENCE [LARGE SCALE GENOMIC DNA]</scope>
    <source>
        <strain evidence="3 4">ElP</strain>
    </source>
</reference>
<evidence type="ECO:0000313" key="4">
    <source>
        <dbReference type="Proteomes" id="UP000317835"/>
    </source>
</evidence>
<dbReference type="OrthoDB" id="241232at2"/>
<dbReference type="GO" id="GO:0102998">
    <property type="term" value="F:4-sulfomuconolactone hydrolase activity"/>
    <property type="evidence" value="ECO:0007669"/>
    <property type="project" value="UniProtKB-EC"/>
</dbReference>
<keyword evidence="1" id="KW-0732">Signal</keyword>
<feature type="signal peptide" evidence="1">
    <location>
        <begin position="1"/>
        <end position="24"/>
    </location>
</feature>
<proteinExistence type="predicted"/>
<dbReference type="PANTHER" id="PTHR35563">
    <property type="entry name" value="BARREL METAL-DEPENDENT HYDROLASE, PUTATIVE (AFU_ORTHOLOGUE AFUA_1G16240)-RELATED"/>
    <property type="match status" value="1"/>
</dbReference>
<sequence length="308" mass="34283" precursor="true">MHRRQFLRAAAASPLLASSGLVRAVEDDDRPPVVDTHLHCFAGPDDPRFPYHPDGPYQPEMPAPPERLLRLMAEAGVDYAVVVHPEPYQDDHRYLEHCVDVGGEKLKGTCLFFADEPGSIDRMTALVRRREGQIVAARIHAYAPDRLPPFGTPELRALWEQIGELGLAVQLHFEPRYAPGFEPLIEAFPGTTVIIDHLGRPFQGTPEEHAVVVGWSRFPNTIMKLSSLPERGQYPHRDIAPVNRSLTDAYGPDRLIYGGGFNAEATPESYRAYRERLRSYLTHLTAEQQAKVLGGNAARLFGFGAGGY</sequence>
<dbReference type="Proteomes" id="UP000317835">
    <property type="component" value="Chromosome"/>
</dbReference>
<accession>A0A518H407</accession>
<keyword evidence="4" id="KW-1185">Reference proteome</keyword>
<dbReference type="InterPro" id="IPR052358">
    <property type="entry name" value="Aro_Compnd_Degr_Hydrolases"/>
</dbReference>
<dbReference type="SUPFAM" id="SSF51556">
    <property type="entry name" value="Metallo-dependent hydrolases"/>
    <property type="match status" value="1"/>
</dbReference>
<gene>
    <name evidence="3" type="ORF">ElP_34500</name>
</gene>
<feature type="domain" description="Amidohydrolase-related" evidence="2">
    <location>
        <begin position="34"/>
        <end position="303"/>
    </location>
</feature>
<evidence type="ECO:0000313" key="3">
    <source>
        <dbReference type="EMBL" id="QDV35547.1"/>
    </source>
</evidence>
<dbReference type="InterPro" id="IPR032466">
    <property type="entry name" value="Metal_Hydrolase"/>
</dbReference>
<dbReference type="EMBL" id="CP036426">
    <property type="protein sequence ID" value="QDV35547.1"/>
    <property type="molecule type" value="Genomic_DNA"/>
</dbReference>
<dbReference type="RefSeq" id="WP_145271211.1">
    <property type="nucleotide sequence ID" value="NZ_CP036426.1"/>
</dbReference>
<dbReference type="AlphaFoldDB" id="A0A518H407"/>
<dbReference type="Pfam" id="PF04909">
    <property type="entry name" value="Amidohydro_2"/>
    <property type="match status" value="1"/>
</dbReference>
<protein>
    <submittedName>
        <fullName evidence="3">4-sulfomuconolactone hydrolase</fullName>
        <ecNumber evidence="3">3.1.1.92</ecNumber>
    </submittedName>
</protein>
<dbReference type="EC" id="3.1.1.92" evidence="3"/>
<dbReference type="Gene3D" id="3.20.20.140">
    <property type="entry name" value="Metal-dependent hydrolases"/>
    <property type="match status" value="1"/>
</dbReference>
<name>A0A518H407_9BACT</name>
<evidence type="ECO:0000259" key="2">
    <source>
        <dbReference type="Pfam" id="PF04909"/>
    </source>
</evidence>
<dbReference type="KEGG" id="tpla:ElP_34500"/>
<evidence type="ECO:0000256" key="1">
    <source>
        <dbReference type="SAM" id="SignalP"/>
    </source>
</evidence>
<keyword evidence="3" id="KW-0378">Hydrolase</keyword>